<accession>A0A914VCG9</accession>
<evidence type="ECO:0000313" key="6">
    <source>
        <dbReference type="Proteomes" id="UP000887566"/>
    </source>
</evidence>
<dbReference type="Pfam" id="PF23565">
    <property type="entry name" value="ARM_TANGO6"/>
    <property type="match status" value="1"/>
</dbReference>
<reference evidence="7" key="1">
    <citation type="submission" date="2022-11" db="UniProtKB">
        <authorList>
            <consortium name="WormBaseParasite"/>
        </authorList>
    </citation>
    <scope>IDENTIFICATION</scope>
</reference>
<dbReference type="Gene3D" id="1.25.10.10">
    <property type="entry name" value="Leucine-rich Repeat Variant"/>
    <property type="match status" value="1"/>
</dbReference>
<dbReference type="Proteomes" id="UP000887566">
    <property type="component" value="Unplaced"/>
</dbReference>
<proteinExistence type="inferred from homology"/>
<dbReference type="WBParaSite" id="PSAMB.scaffold170size69771.g2991.t1">
    <property type="protein sequence ID" value="PSAMB.scaffold170size69771.g2991.t1"/>
    <property type="gene ID" value="PSAMB.scaffold170size69771.g2991"/>
</dbReference>
<dbReference type="InterPro" id="IPR016024">
    <property type="entry name" value="ARM-type_fold"/>
</dbReference>
<dbReference type="SUPFAM" id="SSF48371">
    <property type="entry name" value="ARM repeat"/>
    <property type="match status" value="1"/>
</dbReference>
<dbReference type="InterPro" id="IPR011989">
    <property type="entry name" value="ARM-like"/>
</dbReference>
<comment type="similarity">
    <text evidence="1">Belongs to the Tango6 family.</text>
</comment>
<dbReference type="InterPro" id="IPR057347">
    <property type="entry name" value="TANGO6_N"/>
</dbReference>
<dbReference type="GO" id="GO:0009306">
    <property type="term" value="P:protein secretion"/>
    <property type="evidence" value="ECO:0007669"/>
    <property type="project" value="TreeGrafter"/>
</dbReference>
<evidence type="ECO:0000313" key="7">
    <source>
        <dbReference type="WBParaSite" id="PSAMB.scaffold170size69771.g2991.t1"/>
    </source>
</evidence>
<dbReference type="InterPro" id="IPR057407">
    <property type="entry name" value="HEAT_TANGO6"/>
</dbReference>
<dbReference type="Pfam" id="PF25267">
    <property type="entry name" value="TANGO6_N"/>
    <property type="match status" value="1"/>
</dbReference>
<dbReference type="Pfam" id="PF10363">
    <property type="entry name" value="RTP1_C1"/>
    <property type="match status" value="1"/>
</dbReference>
<evidence type="ECO:0000259" key="4">
    <source>
        <dbReference type="Pfam" id="PF23565"/>
    </source>
</evidence>
<evidence type="ECO:0000256" key="1">
    <source>
        <dbReference type="ARBA" id="ARBA00005724"/>
    </source>
</evidence>
<protein>
    <submittedName>
        <fullName evidence="7">RNA polymerase II assembly factor Rtp1 C-terminal domain-containing protein</fullName>
    </submittedName>
</protein>
<dbReference type="PANTHER" id="PTHR20959:SF1">
    <property type="entry name" value="TRANSPORT AND GOLGI ORGANIZATION PROTEIN 6 HOMOLOG"/>
    <property type="match status" value="1"/>
</dbReference>
<dbReference type="InterPro" id="IPR039600">
    <property type="entry name" value="TANGO6/Rtp1"/>
</dbReference>
<name>A0A914VCG9_9BILA</name>
<feature type="domain" description="RNA polymerase II assembly factor Rtp1 C-terminal" evidence="2">
    <location>
        <begin position="859"/>
        <end position="889"/>
    </location>
</feature>
<keyword evidence="6" id="KW-1185">Reference proteome</keyword>
<dbReference type="AlphaFoldDB" id="A0A914VCG9"/>
<feature type="domain" description="TANGO6 N-terminal" evidence="5">
    <location>
        <begin position="80"/>
        <end position="233"/>
    </location>
</feature>
<feature type="domain" description="TANGO6 HEAT repeat" evidence="4">
    <location>
        <begin position="235"/>
        <end position="412"/>
    </location>
</feature>
<organism evidence="6 7">
    <name type="scientific">Plectus sambesii</name>
    <dbReference type="NCBI Taxonomy" id="2011161"/>
    <lineage>
        <taxon>Eukaryota</taxon>
        <taxon>Metazoa</taxon>
        <taxon>Ecdysozoa</taxon>
        <taxon>Nematoda</taxon>
        <taxon>Chromadorea</taxon>
        <taxon>Plectida</taxon>
        <taxon>Plectina</taxon>
        <taxon>Plectoidea</taxon>
        <taxon>Plectidae</taxon>
        <taxon>Plectus</taxon>
    </lineage>
</organism>
<evidence type="ECO:0000259" key="3">
    <source>
        <dbReference type="Pfam" id="PF10363"/>
    </source>
</evidence>
<dbReference type="Pfam" id="PF10304">
    <property type="entry name" value="RTP1_C2"/>
    <property type="match status" value="1"/>
</dbReference>
<dbReference type="InterPro" id="IPR019451">
    <property type="entry name" value="Rtp1_C1"/>
</dbReference>
<dbReference type="InterPro" id="IPR019414">
    <property type="entry name" value="Rtp1_C2"/>
</dbReference>
<sequence>MNLPECFELLKIATSPGDNQQNTPSTDPFECLCKRLDVAVSCNAELVEILDTLPELEDTIPGRYVRLLTACLKKMAGLLEPQPADFLISVQQRTLITASLEFLIAIGLLPCLDPGVGVPLEKRSSLVKSWSRITDETKRIEQLRLVVDCLMIMIACNETIKSIILIKFLGDLIAANEQLKALKSVEFKDRFEKIYEDVFRPNLIRELIMLVSGRGGTPPPPWLRAICGGRLSKLLVEQNGLHYLTQAVDDFGGADFWSDWRKVESIARIVSSRPKSFSGTGREYFTNISHQVVNLLDVNAEKFGPFCALVVLKTHQVAPQVVDVEVFDRVLHPIERLLVSVNYESFDSKDLGPAIRRCARLLILPPGQTIPIAKRLIRLVTVLLAIYANVQQSISPLKSDLKELLASIVYRSGMEPDRQAVVLIDALLDTTLDAQKFTLSEEEELTITHGVPSSLVHEEVVSDAFEAKTNALLSVLESFPTDGRGEVIAKMMYRSLSAIKVDDITTMTSSDATHWEDRMKQMMLLSMLLERFQDQFLANWTDMLGVVKEVLEAAQARSESIGFADDSNERTIELALAILSASLLSAEVADREKFAVFVPLLSTLQSHPKASINESAKSLLQLFTDYLDIDPGLIQKGVILDSATSSRKSKQHACMAEVVRDLGDPLEAVKGHALIEIGRRVRRRDPEFLDHFEQLQSAVLANLGDSDSYVFLAAVGALAELTLVRPDTLLPLLVDLFTDWSRQERTLAVRANVGEVLARVCRQLGPLASFHADKLINAFLSLVKEEDELLRASALSSLADLCMVSTRKIASTLQELVYCVNQLLTFEKSALVRRAAVNLVRSILAGSKEDMLTIIQDSLLDIYRLVKQLRSEDSDDIVRLHAELCLEEMRANMKDAFDVEKRSLIREIRIK</sequence>
<dbReference type="PANTHER" id="PTHR20959">
    <property type="entry name" value="TRANSPORT AND GOLGI ORGANIZATION PROTEIN 6 FAMILY MEMBER"/>
    <property type="match status" value="1"/>
</dbReference>
<evidence type="ECO:0000259" key="5">
    <source>
        <dbReference type="Pfam" id="PF25267"/>
    </source>
</evidence>
<feature type="domain" description="RNA polymerase II assembly factor Rtp1 C-terminal" evidence="3">
    <location>
        <begin position="656"/>
        <end position="766"/>
    </location>
</feature>
<evidence type="ECO:0000259" key="2">
    <source>
        <dbReference type="Pfam" id="PF10304"/>
    </source>
</evidence>